<dbReference type="PANTHER" id="PTHR33164:SF43">
    <property type="entry name" value="HTH-TYPE TRANSCRIPTIONAL REPRESSOR YETL"/>
    <property type="match status" value="1"/>
</dbReference>
<dbReference type="PROSITE" id="PS50995">
    <property type="entry name" value="HTH_MARR_2"/>
    <property type="match status" value="1"/>
</dbReference>
<dbReference type="InterPro" id="IPR036390">
    <property type="entry name" value="WH_DNA-bd_sf"/>
</dbReference>
<dbReference type="RefSeq" id="WP_109647353.1">
    <property type="nucleotide sequence ID" value="NZ_QGGB01000008.1"/>
</dbReference>
<dbReference type="CDD" id="cd00090">
    <property type="entry name" value="HTH_ARSR"/>
    <property type="match status" value="1"/>
</dbReference>
<dbReference type="GO" id="GO:0006950">
    <property type="term" value="P:response to stress"/>
    <property type="evidence" value="ECO:0007669"/>
    <property type="project" value="TreeGrafter"/>
</dbReference>
<dbReference type="AlphaFoldDB" id="A0A316TQF5"/>
<organism evidence="2 3">
    <name type="scientific">Rhodohalobacter mucosus</name>
    <dbReference type="NCBI Taxonomy" id="2079485"/>
    <lineage>
        <taxon>Bacteria</taxon>
        <taxon>Pseudomonadati</taxon>
        <taxon>Balneolota</taxon>
        <taxon>Balneolia</taxon>
        <taxon>Balneolales</taxon>
        <taxon>Balneolaceae</taxon>
        <taxon>Rhodohalobacter</taxon>
    </lineage>
</organism>
<dbReference type="EMBL" id="QGGB01000008">
    <property type="protein sequence ID" value="PWN05911.1"/>
    <property type="molecule type" value="Genomic_DNA"/>
</dbReference>
<name>A0A316TQF5_9BACT</name>
<protein>
    <recommendedName>
        <fullName evidence="1">HTH marR-type domain-containing protein</fullName>
    </recommendedName>
</protein>
<evidence type="ECO:0000313" key="2">
    <source>
        <dbReference type="EMBL" id="PWN05911.1"/>
    </source>
</evidence>
<comment type="caution">
    <text evidence="2">The sequence shown here is derived from an EMBL/GenBank/DDBJ whole genome shotgun (WGS) entry which is preliminary data.</text>
</comment>
<evidence type="ECO:0000259" key="1">
    <source>
        <dbReference type="PROSITE" id="PS50995"/>
    </source>
</evidence>
<dbReference type="Proteomes" id="UP000245533">
    <property type="component" value="Unassembled WGS sequence"/>
</dbReference>
<proteinExistence type="predicted"/>
<dbReference type="Pfam" id="PF01047">
    <property type="entry name" value="MarR"/>
    <property type="match status" value="1"/>
</dbReference>
<dbReference type="InterPro" id="IPR011991">
    <property type="entry name" value="ArsR-like_HTH"/>
</dbReference>
<dbReference type="SUPFAM" id="SSF46785">
    <property type="entry name" value="Winged helix' DNA-binding domain"/>
    <property type="match status" value="1"/>
</dbReference>
<dbReference type="InterPro" id="IPR039422">
    <property type="entry name" value="MarR/SlyA-like"/>
</dbReference>
<dbReference type="OrthoDB" id="1551170at2"/>
<dbReference type="InterPro" id="IPR036388">
    <property type="entry name" value="WH-like_DNA-bd_sf"/>
</dbReference>
<accession>A0A316TQF5</accession>
<feature type="domain" description="HTH marR-type" evidence="1">
    <location>
        <begin position="1"/>
        <end position="136"/>
    </location>
</feature>
<dbReference type="Gene3D" id="1.10.10.10">
    <property type="entry name" value="Winged helix-like DNA-binding domain superfamily/Winged helix DNA-binding domain"/>
    <property type="match status" value="1"/>
</dbReference>
<dbReference type="GO" id="GO:0003700">
    <property type="term" value="F:DNA-binding transcription factor activity"/>
    <property type="evidence" value="ECO:0007669"/>
    <property type="project" value="InterPro"/>
</dbReference>
<dbReference type="PANTHER" id="PTHR33164">
    <property type="entry name" value="TRANSCRIPTIONAL REGULATOR, MARR FAMILY"/>
    <property type="match status" value="1"/>
</dbReference>
<dbReference type="SMART" id="SM00347">
    <property type="entry name" value="HTH_MARR"/>
    <property type="match status" value="1"/>
</dbReference>
<sequence length="136" mass="15499">MHSAANHFSREISRFFDSYFDEHKLATSYVQVLRLIDEQQSITQKEIADRMNLAPSTITRFIGKLNKMGLIEKTRSGKEMSVHISEGEKNTVRNMISLLKKAEKDLEALLGSKYIETTSALLNYGANEIQSRLDES</sequence>
<gene>
    <name evidence="2" type="ORF">DDZ15_12050</name>
</gene>
<evidence type="ECO:0000313" key="3">
    <source>
        <dbReference type="Proteomes" id="UP000245533"/>
    </source>
</evidence>
<keyword evidence="3" id="KW-1185">Reference proteome</keyword>
<dbReference type="InterPro" id="IPR000835">
    <property type="entry name" value="HTH_MarR-typ"/>
</dbReference>
<reference evidence="2 3" key="1">
    <citation type="submission" date="2018-05" db="EMBL/GenBank/DDBJ databases">
        <title>Rhodohalobacter halophilus gen. nov., sp. nov., a moderately halophilic member of the family Balneolaceae.</title>
        <authorList>
            <person name="Liu Z.-W."/>
        </authorList>
    </citation>
    <scope>NUCLEOTIDE SEQUENCE [LARGE SCALE GENOMIC DNA]</scope>
    <source>
        <strain evidence="2 3">8A47</strain>
    </source>
</reference>